<dbReference type="SUPFAM" id="SSF57535">
    <property type="entry name" value="Complement control module/SCR domain"/>
    <property type="match status" value="1"/>
</dbReference>
<comment type="caution">
    <text evidence="17">Lacks conserved residue(s) required for the propagation of feature annotation.</text>
</comment>
<dbReference type="InterPro" id="IPR035976">
    <property type="entry name" value="Sushi/SCR/CCP_sf"/>
</dbReference>
<feature type="compositionally biased region" description="Polar residues" evidence="18">
    <location>
        <begin position="231"/>
        <end position="241"/>
    </location>
</feature>
<feature type="compositionally biased region" description="Polar residues" evidence="18">
    <location>
        <begin position="1"/>
        <end position="13"/>
    </location>
</feature>
<dbReference type="FunFam" id="2.20.28.230:FF:000001">
    <property type="entry name" value="Interleukin 15 receptor subunit alpha"/>
    <property type="match status" value="1"/>
</dbReference>
<dbReference type="InterPro" id="IPR000436">
    <property type="entry name" value="Sushi_SCR_CCP_dom"/>
</dbReference>
<name>A0A341AEL5_NEOAA</name>
<dbReference type="InterPro" id="IPR042372">
    <property type="entry name" value="IL15RA"/>
</dbReference>
<evidence type="ECO:0000256" key="1">
    <source>
        <dbReference type="ARBA" id="ARBA00004239"/>
    </source>
</evidence>
<dbReference type="GO" id="GO:0031410">
    <property type="term" value="C:cytoplasmic vesicle"/>
    <property type="evidence" value="ECO:0007669"/>
    <property type="project" value="UniProtKB-ARBA"/>
</dbReference>
<accession>A0A341AEL5</accession>
<keyword evidence="3" id="KW-0964">Secreted</keyword>
<dbReference type="PANTHER" id="PTHR15060:SF0">
    <property type="entry name" value="INTERLEUKIN-15 RECEPTOR SUBUNIT ALPHA"/>
    <property type="match status" value="1"/>
</dbReference>
<evidence type="ECO:0000256" key="9">
    <source>
        <dbReference type="ARBA" id="ARBA00023136"/>
    </source>
</evidence>
<feature type="transmembrane region" description="Helical" evidence="19">
    <location>
        <begin position="331"/>
        <end position="353"/>
    </location>
</feature>
<evidence type="ECO:0000256" key="2">
    <source>
        <dbReference type="ARBA" id="ARBA00004241"/>
    </source>
</evidence>
<dbReference type="GO" id="GO:0042010">
    <property type="term" value="F:interleukin-15 receptor activity"/>
    <property type="evidence" value="ECO:0007669"/>
    <property type="project" value="InterPro"/>
</dbReference>
<evidence type="ECO:0000256" key="5">
    <source>
        <dbReference type="ARBA" id="ARBA00022659"/>
    </source>
</evidence>
<keyword evidence="21" id="KW-1185">Reference proteome</keyword>
<keyword evidence="8 19" id="KW-1133">Transmembrane helix</keyword>
<protein>
    <recommendedName>
        <fullName evidence="16">Interleukin-15 receptor subunit alpha</fullName>
    </recommendedName>
</protein>
<evidence type="ECO:0000313" key="21">
    <source>
        <dbReference type="Proteomes" id="UP000252040"/>
    </source>
</evidence>
<evidence type="ECO:0000256" key="10">
    <source>
        <dbReference type="ARBA" id="ARBA00023157"/>
    </source>
</evidence>
<organism evidence="21 22">
    <name type="scientific">Neophocaena asiaeorientalis asiaeorientalis</name>
    <name type="common">Yangtze finless porpoise</name>
    <name type="synonym">Neophocaena phocaenoides subsp. asiaeorientalis</name>
    <dbReference type="NCBI Taxonomy" id="1706337"/>
    <lineage>
        <taxon>Eukaryota</taxon>
        <taxon>Metazoa</taxon>
        <taxon>Chordata</taxon>
        <taxon>Craniata</taxon>
        <taxon>Vertebrata</taxon>
        <taxon>Euteleostomi</taxon>
        <taxon>Mammalia</taxon>
        <taxon>Eutheria</taxon>
        <taxon>Laurasiatheria</taxon>
        <taxon>Artiodactyla</taxon>
        <taxon>Whippomorpha</taxon>
        <taxon>Cetacea</taxon>
        <taxon>Odontoceti</taxon>
        <taxon>Phocoenidae</taxon>
        <taxon>Neophocaena</taxon>
    </lineage>
</organism>
<evidence type="ECO:0000256" key="12">
    <source>
        <dbReference type="ARBA" id="ARBA00023180"/>
    </source>
</evidence>
<dbReference type="FunCoup" id="A0A341AEL5">
    <property type="interactions" value="200"/>
</dbReference>
<evidence type="ECO:0000256" key="14">
    <source>
        <dbReference type="ARBA" id="ARBA00046292"/>
    </source>
</evidence>
<evidence type="ECO:0000256" key="15">
    <source>
        <dbReference type="ARBA" id="ARBA00062744"/>
    </source>
</evidence>
<dbReference type="GO" id="GO:0031965">
    <property type="term" value="C:nuclear membrane"/>
    <property type="evidence" value="ECO:0007669"/>
    <property type="project" value="UniProtKB-SubCell"/>
</dbReference>
<gene>
    <name evidence="22" type="primary">IL15RA</name>
</gene>
<dbReference type="InParanoid" id="A0A341AEL5"/>
<keyword evidence="10" id="KW-1015">Disulfide bond</keyword>
<dbReference type="CDD" id="cd00033">
    <property type="entry name" value="CCP"/>
    <property type="match status" value="1"/>
</dbReference>
<keyword evidence="12" id="KW-0325">Glycoprotein</keyword>
<evidence type="ECO:0000256" key="18">
    <source>
        <dbReference type="SAM" id="MobiDB-lite"/>
    </source>
</evidence>
<dbReference type="PROSITE" id="PS50923">
    <property type="entry name" value="SUSHI"/>
    <property type="match status" value="1"/>
</dbReference>
<sequence length="411" mass="43066">MLSHGSVTASHLSSPRGLKQKRKRMRLAGRPVSELRPPPAPGQWTSERASGGASRPGRAREEAGGGAAEVGPCRGGSGAAESAPSPRCCCCCCCCSDRRRRRAKGRSRGLQCGLGVESFTAISRNASAPRGKLCARSSAGSPPGGWGGPGKTTGLYPPIKAGITCPTPTSVKHADIWVKSYKLNSRERYVCNSGFKRKAGTSSLTECVFNKTVNIAQWTTPNLKCIRDPSLTHQRPPSTAAPTGVTPEPDSPNPSGKEPAFTSRSDTTVATRLATGPGSRLMPSKAPSAGTTGVVNNEPSQVPAQTTAKPPEHTPSASQDPPGAYQYNPTAVTAAISTSVAVLCGVCVVCLLVRYVRYIRSRQAYQIPSVEMESMEVVPMTGGTDARGEGTENEPHDLGGSRGCRGQQKPQ</sequence>
<feature type="region of interest" description="Disordered" evidence="18">
    <location>
        <begin position="227"/>
        <end position="324"/>
    </location>
</feature>
<evidence type="ECO:0000256" key="7">
    <source>
        <dbReference type="ARBA" id="ARBA00022729"/>
    </source>
</evidence>
<feature type="region of interest" description="Disordered" evidence="18">
    <location>
        <begin position="381"/>
        <end position="411"/>
    </location>
</feature>
<evidence type="ECO:0000256" key="8">
    <source>
        <dbReference type="ARBA" id="ARBA00022989"/>
    </source>
</evidence>
<reference evidence="22" key="1">
    <citation type="submission" date="2025-08" db="UniProtKB">
        <authorList>
            <consortium name="RefSeq"/>
        </authorList>
    </citation>
    <scope>IDENTIFICATION</scope>
    <source>
        <tissue evidence="22">Meat</tissue>
    </source>
</reference>
<evidence type="ECO:0000256" key="13">
    <source>
        <dbReference type="ARBA" id="ARBA00023242"/>
    </source>
</evidence>
<evidence type="ECO:0000256" key="17">
    <source>
        <dbReference type="PROSITE-ProRule" id="PRU00302"/>
    </source>
</evidence>
<keyword evidence="6 19" id="KW-0812">Transmembrane</keyword>
<dbReference type="GO" id="GO:0005886">
    <property type="term" value="C:plasma membrane"/>
    <property type="evidence" value="ECO:0007669"/>
    <property type="project" value="UniProtKB-ARBA"/>
</dbReference>
<evidence type="ECO:0000313" key="22">
    <source>
        <dbReference type="RefSeq" id="XP_024588038.1"/>
    </source>
</evidence>
<dbReference type="AlphaFoldDB" id="A0A341AEL5"/>
<evidence type="ECO:0000259" key="20">
    <source>
        <dbReference type="PROSITE" id="PS50923"/>
    </source>
</evidence>
<dbReference type="Gene3D" id="2.20.28.230">
    <property type="match status" value="1"/>
</dbReference>
<keyword evidence="13" id="KW-0539">Nucleus</keyword>
<dbReference type="Proteomes" id="UP000252040">
    <property type="component" value="Unplaced"/>
</dbReference>
<evidence type="ECO:0000256" key="19">
    <source>
        <dbReference type="SAM" id="Phobius"/>
    </source>
</evidence>
<keyword evidence="9 19" id="KW-0472">Membrane</keyword>
<keyword evidence="5 17" id="KW-0768">Sushi</keyword>
<feature type="compositionally biased region" description="Basic and acidic residues" evidence="18">
    <location>
        <begin position="386"/>
        <end position="399"/>
    </location>
</feature>
<dbReference type="GO" id="GO:0009986">
    <property type="term" value="C:cell surface"/>
    <property type="evidence" value="ECO:0007669"/>
    <property type="project" value="UniProtKB-SubCell"/>
</dbReference>
<feature type="compositionally biased region" description="Low complexity" evidence="18">
    <location>
        <begin position="46"/>
        <end position="56"/>
    </location>
</feature>
<proteinExistence type="predicted"/>
<dbReference type="KEGG" id="nasi:112391115"/>
<feature type="domain" description="Sushi" evidence="20">
    <location>
        <begin position="163"/>
        <end position="227"/>
    </location>
</feature>
<comment type="subcellular location">
    <subcellularLocation>
        <location evidence="2">Cell surface</location>
    </subcellularLocation>
    <subcellularLocation>
        <location evidence="14">Nucleus membrane</location>
        <topology evidence="14">Single-pass type I membrane protein</topology>
    </subcellularLocation>
    <subcellularLocation>
        <location evidence="1">Secreted</location>
        <location evidence="1">Extracellular space</location>
    </subcellularLocation>
</comment>
<evidence type="ECO:0000256" key="11">
    <source>
        <dbReference type="ARBA" id="ARBA00023170"/>
    </source>
</evidence>
<dbReference type="SMART" id="SM00032">
    <property type="entry name" value="CCP"/>
    <property type="match status" value="1"/>
</dbReference>
<feature type="compositionally biased region" description="Gly residues" evidence="18">
    <location>
        <begin position="64"/>
        <end position="78"/>
    </location>
</feature>
<feature type="region of interest" description="Disordered" evidence="18">
    <location>
        <begin position="1"/>
        <end position="85"/>
    </location>
</feature>
<dbReference type="PANTHER" id="PTHR15060">
    <property type="entry name" value="INTERLEUKIN-15 RECEPTOR SUBUNIT ALPHA"/>
    <property type="match status" value="1"/>
</dbReference>
<evidence type="ECO:0000256" key="16">
    <source>
        <dbReference type="ARBA" id="ARBA00069591"/>
    </source>
</evidence>
<keyword evidence="4" id="KW-0597">Phosphoprotein</keyword>
<evidence type="ECO:0000256" key="3">
    <source>
        <dbReference type="ARBA" id="ARBA00022525"/>
    </source>
</evidence>
<dbReference type="GeneID" id="112391115"/>
<feature type="compositionally biased region" description="Basic residues" evidence="18">
    <location>
        <begin position="18"/>
        <end position="27"/>
    </location>
</feature>
<feature type="compositionally biased region" description="Polar residues" evidence="18">
    <location>
        <begin position="289"/>
        <end position="308"/>
    </location>
</feature>
<dbReference type="STRING" id="1706337.A0A341AEL5"/>
<evidence type="ECO:0000256" key="4">
    <source>
        <dbReference type="ARBA" id="ARBA00022553"/>
    </source>
</evidence>
<comment type="subunit">
    <text evidence="15">The interleukin-15 receptor IL15R is a heterotrimer of IL15RA, IL2RB and IL2RG. IL15RA also self-associates. Interacts with SYK.</text>
</comment>
<keyword evidence="11 22" id="KW-0675">Receptor</keyword>
<dbReference type="GO" id="GO:0005576">
    <property type="term" value="C:extracellular region"/>
    <property type="evidence" value="ECO:0007669"/>
    <property type="project" value="UniProtKB-SubCell"/>
</dbReference>
<keyword evidence="7" id="KW-0732">Signal</keyword>
<dbReference type="CTD" id="3601"/>
<evidence type="ECO:0000256" key="6">
    <source>
        <dbReference type="ARBA" id="ARBA00022692"/>
    </source>
</evidence>
<dbReference type="RefSeq" id="XP_024588038.1">
    <property type="nucleotide sequence ID" value="XM_024732270.1"/>
</dbReference>